<dbReference type="GeneID" id="25566051"/>
<dbReference type="OrthoDB" id="447173at2759"/>
<dbReference type="InterPro" id="IPR026983">
    <property type="entry name" value="DHC"/>
</dbReference>
<proteinExistence type="predicted"/>
<gene>
    <name evidence="1" type="ORF">AMSG_07012</name>
</gene>
<evidence type="ECO:0000313" key="1">
    <source>
        <dbReference type="EMBL" id="KNC51034.1"/>
    </source>
</evidence>
<dbReference type="RefSeq" id="XP_013756501.1">
    <property type="nucleotide sequence ID" value="XM_013901047.1"/>
</dbReference>
<name>A0A0L0DFG5_THETB</name>
<dbReference type="GO" id="GO:0045505">
    <property type="term" value="F:dynein intermediate chain binding"/>
    <property type="evidence" value="ECO:0007669"/>
    <property type="project" value="InterPro"/>
</dbReference>
<dbReference type="AlphaFoldDB" id="A0A0L0DFG5"/>
<protein>
    <submittedName>
        <fullName evidence="1">Uncharacterized protein</fullName>
    </submittedName>
</protein>
<sequence length="227" mass="23570">MSEAPEEVEELPGGWGHEANEFERLCLLRCFRTDRVYVGVSRFVVSQMGERYVQPPVVSIKSVFDQSTPTAPIVFVLSPGSDPPCLDGETGAPSQAALQAMAEAEGMVMEDEEAVLTAAGAPDGTPLADVLAFSCTPHSYAIPAVLAVLAGSACFEILAPSGARHRVAAAAGDVIGIGAGVLHTMEVPGLEAGEFEALVTRSMFVGESLPGPEAQNPTMGAWPSPSS</sequence>
<dbReference type="SUPFAM" id="SSF51182">
    <property type="entry name" value="RmlC-like cupins"/>
    <property type="match status" value="1"/>
</dbReference>
<keyword evidence="2" id="KW-1185">Reference proteome</keyword>
<evidence type="ECO:0000313" key="2">
    <source>
        <dbReference type="Proteomes" id="UP000054408"/>
    </source>
</evidence>
<dbReference type="PANTHER" id="PTHR22878:SF63">
    <property type="entry name" value="DYNEIN AXONEMAL HEAVY CHAIN 10"/>
    <property type="match status" value="1"/>
</dbReference>
<dbReference type="Proteomes" id="UP000054408">
    <property type="component" value="Unassembled WGS sequence"/>
</dbReference>
<reference evidence="1 2" key="1">
    <citation type="submission" date="2010-05" db="EMBL/GenBank/DDBJ databases">
        <title>The Genome Sequence of Thecamonas trahens ATCC 50062.</title>
        <authorList>
            <consortium name="The Broad Institute Genome Sequencing Platform"/>
            <person name="Russ C."/>
            <person name="Cuomo C."/>
            <person name="Shea T."/>
            <person name="Young S.K."/>
            <person name="Zeng Q."/>
            <person name="Koehrsen M."/>
            <person name="Haas B."/>
            <person name="Borodovsky M."/>
            <person name="Guigo R."/>
            <person name="Alvarado L."/>
            <person name="Berlin A."/>
            <person name="Bochicchio J."/>
            <person name="Borenstein D."/>
            <person name="Chapman S."/>
            <person name="Chen Z."/>
            <person name="Freedman E."/>
            <person name="Gellesch M."/>
            <person name="Goldberg J."/>
            <person name="Griggs A."/>
            <person name="Gujja S."/>
            <person name="Heilman E."/>
            <person name="Heiman D."/>
            <person name="Hepburn T."/>
            <person name="Howarth C."/>
            <person name="Jen D."/>
            <person name="Larson L."/>
            <person name="Mehta T."/>
            <person name="Park D."/>
            <person name="Pearson M."/>
            <person name="Roberts A."/>
            <person name="Saif S."/>
            <person name="Shenoy N."/>
            <person name="Sisk P."/>
            <person name="Stolte C."/>
            <person name="Sykes S."/>
            <person name="Thomson T."/>
            <person name="Walk T."/>
            <person name="White J."/>
            <person name="Yandava C."/>
            <person name="Burger G."/>
            <person name="Gray M.W."/>
            <person name="Holland P.W.H."/>
            <person name="King N."/>
            <person name="Lang F.B.F."/>
            <person name="Roger A.J."/>
            <person name="Ruiz-Trillo I."/>
            <person name="Lander E."/>
            <person name="Nusbaum C."/>
        </authorList>
    </citation>
    <scope>NUCLEOTIDE SEQUENCE [LARGE SCALE GENOMIC DNA]</scope>
    <source>
        <strain evidence="1 2">ATCC 50062</strain>
    </source>
</reference>
<dbReference type="eggNOG" id="KOG3595">
    <property type="taxonomic scope" value="Eukaryota"/>
</dbReference>
<dbReference type="GO" id="GO:0030286">
    <property type="term" value="C:dynein complex"/>
    <property type="evidence" value="ECO:0007669"/>
    <property type="project" value="InterPro"/>
</dbReference>
<dbReference type="GO" id="GO:0051959">
    <property type="term" value="F:dynein light intermediate chain binding"/>
    <property type="evidence" value="ECO:0007669"/>
    <property type="project" value="InterPro"/>
</dbReference>
<organism evidence="1 2">
    <name type="scientific">Thecamonas trahens ATCC 50062</name>
    <dbReference type="NCBI Taxonomy" id="461836"/>
    <lineage>
        <taxon>Eukaryota</taxon>
        <taxon>Apusozoa</taxon>
        <taxon>Apusomonadida</taxon>
        <taxon>Apusomonadidae</taxon>
        <taxon>Thecamonas</taxon>
    </lineage>
</organism>
<accession>A0A0L0DFG5</accession>
<dbReference type="EMBL" id="GL349464">
    <property type="protein sequence ID" value="KNC51034.1"/>
    <property type="molecule type" value="Genomic_DNA"/>
</dbReference>
<dbReference type="GO" id="GO:0007018">
    <property type="term" value="P:microtubule-based movement"/>
    <property type="evidence" value="ECO:0007669"/>
    <property type="project" value="InterPro"/>
</dbReference>
<dbReference type="PANTHER" id="PTHR22878">
    <property type="entry name" value="DYNEIN HEAVY CHAIN 6, AXONEMAL-LIKE-RELATED"/>
    <property type="match status" value="1"/>
</dbReference>
<dbReference type="STRING" id="461836.A0A0L0DFG5"/>
<dbReference type="InterPro" id="IPR011051">
    <property type="entry name" value="RmlC_Cupin_sf"/>
</dbReference>